<dbReference type="EMBL" id="JBHFNR010000279">
    <property type="protein sequence ID" value="MFB2898169.1"/>
    <property type="molecule type" value="Genomic_DNA"/>
</dbReference>
<reference evidence="1 2" key="1">
    <citation type="submission" date="2024-09" db="EMBL/GenBank/DDBJ databases">
        <title>Floridaenema gen nov. (Aerosakkonemataceae, Aerosakkonematales ord. nov., Cyanobacteria) from benthic tropical and subtropical fresh waters, with the description of four new species.</title>
        <authorList>
            <person name="Moretto J.A."/>
            <person name="Berthold D.E."/>
            <person name="Lefler F.W."/>
            <person name="Huang I.-S."/>
            <person name="Laughinghouse H. IV."/>
        </authorList>
    </citation>
    <scope>NUCLEOTIDE SEQUENCE [LARGE SCALE GENOMIC DNA]</scope>
    <source>
        <strain evidence="1 2">BLCC-F50</strain>
    </source>
</reference>
<proteinExistence type="predicted"/>
<name>A0ABV4Y2E7_9CYAN</name>
<accession>A0ABV4Y2E7</accession>
<dbReference type="Proteomes" id="UP001576784">
    <property type="component" value="Unassembled WGS sequence"/>
</dbReference>
<sequence>MFFRKPFKGITGNKITINSVQENRPGDVPIFITDARKVRQATKWIPKRNAETTLTEIYSWIHQFKELVNNILL</sequence>
<evidence type="ECO:0000313" key="2">
    <source>
        <dbReference type="Proteomes" id="UP001576784"/>
    </source>
</evidence>
<dbReference type="Gene3D" id="3.40.50.720">
    <property type="entry name" value="NAD(P)-binding Rossmann-like Domain"/>
    <property type="match status" value="1"/>
</dbReference>
<dbReference type="SUPFAM" id="SSF51735">
    <property type="entry name" value="NAD(P)-binding Rossmann-fold domains"/>
    <property type="match status" value="1"/>
</dbReference>
<dbReference type="InterPro" id="IPR036291">
    <property type="entry name" value="NAD(P)-bd_dom_sf"/>
</dbReference>
<gene>
    <name evidence="1" type="ORF">ACE1CI_35075</name>
</gene>
<keyword evidence="2" id="KW-1185">Reference proteome</keyword>
<evidence type="ECO:0000313" key="1">
    <source>
        <dbReference type="EMBL" id="MFB2898169.1"/>
    </source>
</evidence>
<organism evidence="1 2">
    <name type="scientific">Floridaenema flaviceps BLCC-F50</name>
    <dbReference type="NCBI Taxonomy" id="3153642"/>
    <lineage>
        <taxon>Bacteria</taxon>
        <taxon>Bacillati</taxon>
        <taxon>Cyanobacteriota</taxon>
        <taxon>Cyanophyceae</taxon>
        <taxon>Oscillatoriophycideae</taxon>
        <taxon>Aerosakkonematales</taxon>
        <taxon>Aerosakkonemataceae</taxon>
        <taxon>Floridanema</taxon>
        <taxon>Floridanema flaviceps</taxon>
    </lineage>
</organism>
<dbReference type="RefSeq" id="WP_413267769.1">
    <property type="nucleotide sequence ID" value="NZ_JBHFNR010000279.1"/>
</dbReference>
<comment type="caution">
    <text evidence="1">The sequence shown here is derived from an EMBL/GenBank/DDBJ whole genome shotgun (WGS) entry which is preliminary data.</text>
</comment>
<protein>
    <submittedName>
        <fullName evidence="1">Uncharacterized protein</fullName>
    </submittedName>
</protein>